<evidence type="ECO:0000256" key="9">
    <source>
        <dbReference type="ARBA" id="ARBA00029599"/>
    </source>
</evidence>
<evidence type="ECO:0000313" key="12">
    <source>
        <dbReference type="Proteomes" id="UP000502415"/>
    </source>
</evidence>
<dbReference type="InterPro" id="IPR050992">
    <property type="entry name" value="CheZ_family_phosphatases"/>
</dbReference>
<dbReference type="InterPro" id="IPR007439">
    <property type="entry name" value="Chemotax_Pase_CheZ"/>
</dbReference>
<dbReference type="KEGG" id="mfy:HH212_14715"/>
<feature type="region of interest" description="Disordered" evidence="10">
    <location>
        <begin position="16"/>
        <end position="38"/>
    </location>
</feature>
<dbReference type="GO" id="GO:0005737">
    <property type="term" value="C:cytoplasm"/>
    <property type="evidence" value="ECO:0007669"/>
    <property type="project" value="UniProtKB-SubCell"/>
</dbReference>
<dbReference type="Pfam" id="PF04344">
    <property type="entry name" value="CheZ"/>
    <property type="match status" value="1"/>
</dbReference>
<evidence type="ECO:0000256" key="8">
    <source>
        <dbReference type="ARBA" id="ARBA00022912"/>
    </source>
</evidence>
<reference evidence="11 12" key="1">
    <citation type="submission" date="2020-04" db="EMBL/GenBank/DDBJ databases">
        <title>Genome sequencing of novel species.</title>
        <authorList>
            <person name="Heo J."/>
            <person name="Kim S.-J."/>
            <person name="Kim J.-S."/>
            <person name="Hong S.-B."/>
            <person name="Kwon S.-W."/>
        </authorList>
    </citation>
    <scope>NUCLEOTIDE SEQUENCE [LARGE SCALE GENOMIC DNA]</scope>
    <source>
        <strain evidence="11 12">GN2-R2</strain>
    </source>
</reference>
<evidence type="ECO:0000256" key="2">
    <source>
        <dbReference type="ARBA" id="ARBA00005908"/>
    </source>
</evidence>
<dbReference type="GO" id="GO:0006935">
    <property type="term" value="P:chemotaxis"/>
    <property type="evidence" value="ECO:0007669"/>
    <property type="project" value="UniProtKB-KW"/>
</dbReference>
<keyword evidence="12" id="KW-1185">Reference proteome</keyword>
<comment type="subcellular location">
    <subcellularLocation>
        <location evidence="1">Cytoplasm</location>
    </subcellularLocation>
</comment>
<dbReference type="AlphaFoldDB" id="A0A7Z2VXP3"/>
<dbReference type="Proteomes" id="UP000502415">
    <property type="component" value="Chromosome"/>
</dbReference>
<evidence type="ECO:0000256" key="3">
    <source>
        <dbReference type="ARBA" id="ARBA00018484"/>
    </source>
</evidence>
<keyword evidence="5" id="KW-0145">Chemotaxis</keyword>
<evidence type="ECO:0000256" key="6">
    <source>
        <dbReference type="ARBA" id="ARBA00022779"/>
    </source>
</evidence>
<evidence type="ECO:0000256" key="1">
    <source>
        <dbReference type="ARBA" id="ARBA00004496"/>
    </source>
</evidence>
<dbReference type="SUPFAM" id="SSF75708">
    <property type="entry name" value="Chemotaxis phosphatase CheZ"/>
    <property type="match status" value="1"/>
</dbReference>
<dbReference type="PANTHER" id="PTHR43693:SF1">
    <property type="entry name" value="PROTEIN PHOSPHATASE CHEZ"/>
    <property type="match status" value="1"/>
</dbReference>
<evidence type="ECO:0000256" key="7">
    <source>
        <dbReference type="ARBA" id="ARBA00022801"/>
    </source>
</evidence>
<dbReference type="Gene3D" id="1.10.287.500">
    <property type="entry name" value="Helix hairpin bin"/>
    <property type="match status" value="1"/>
</dbReference>
<evidence type="ECO:0000313" key="11">
    <source>
        <dbReference type="EMBL" id="QJE01129.1"/>
    </source>
</evidence>
<proteinExistence type="inferred from homology"/>
<accession>A0A7Z2VXP3</accession>
<organism evidence="11 12">
    <name type="scientific">Massilia forsythiae</name>
    <dbReference type="NCBI Taxonomy" id="2728020"/>
    <lineage>
        <taxon>Bacteria</taxon>
        <taxon>Pseudomonadati</taxon>
        <taxon>Pseudomonadota</taxon>
        <taxon>Betaproteobacteria</taxon>
        <taxon>Burkholderiales</taxon>
        <taxon>Oxalobacteraceae</taxon>
        <taxon>Telluria group</taxon>
        <taxon>Massilia</taxon>
    </lineage>
</organism>
<evidence type="ECO:0000256" key="4">
    <source>
        <dbReference type="ARBA" id="ARBA00022490"/>
    </source>
</evidence>
<dbReference type="RefSeq" id="WP_170203158.1">
    <property type="nucleotide sequence ID" value="NZ_CP051685.1"/>
</dbReference>
<dbReference type="EMBL" id="CP051685">
    <property type="protein sequence ID" value="QJE01129.1"/>
    <property type="molecule type" value="Genomic_DNA"/>
</dbReference>
<dbReference type="GO" id="GO:0097588">
    <property type="term" value="P:archaeal or bacterial-type flagellum-dependent cell motility"/>
    <property type="evidence" value="ECO:0007669"/>
    <property type="project" value="UniProtKB-KW"/>
</dbReference>
<name>A0A7Z2VXP3_9BURK</name>
<keyword evidence="6" id="KW-0283">Flagellar rotation</keyword>
<dbReference type="GO" id="GO:0050920">
    <property type="term" value="P:regulation of chemotaxis"/>
    <property type="evidence" value="ECO:0007669"/>
    <property type="project" value="InterPro"/>
</dbReference>
<evidence type="ECO:0000256" key="5">
    <source>
        <dbReference type="ARBA" id="ARBA00022500"/>
    </source>
</evidence>
<keyword evidence="8" id="KW-0904">Protein phosphatase</keyword>
<sequence>MTDAADDFDALFEEVAAQRASAPAPAPAPAPPAAADEDDLEALFDQVAAGAAPAPAVAAVAPAIAAAPAATAPAPAAPAAAAPAAAHAEPADEHEKNMYERLGGIVRVMHDSLRELGYDKALTEASSQIVDAQDRLEYVASLTEQAANKVLNTLDDGMPAQDKLSKQAKDMENRWADLFAGKLSIDQFKSLAGDARQFAQLVSEATEAEKARLLEIMMAQDFQDITGQLIKKVVNITKTVENELAQLLRDSAPADVKEKLAQKQAVQEPAAPLMQGPSVPTAALDQDSVDDLLADLGF</sequence>
<dbReference type="GO" id="GO:0009288">
    <property type="term" value="C:bacterial-type flagellum"/>
    <property type="evidence" value="ECO:0007669"/>
    <property type="project" value="InterPro"/>
</dbReference>
<evidence type="ECO:0000256" key="10">
    <source>
        <dbReference type="SAM" id="MobiDB-lite"/>
    </source>
</evidence>
<dbReference type="PANTHER" id="PTHR43693">
    <property type="entry name" value="PROTEIN PHOSPHATASE CHEZ"/>
    <property type="match status" value="1"/>
</dbReference>
<gene>
    <name evidence="11" type="ORF">HH212_14715</name>
</gene>
<keyword evidence="4" id="KW-0963">Cytoplasm</keyword>
<dbReference type="GO" id="GO:0004721">
    <property type="term" value="F:phosphoprotein phosphatase activity"/>
    <property type="evidence" value="ECO:0007669"/>
    <property type="project" value="UniProtKB-KW"/>
</dbReference>
<comment type="similarity">
    <text evidence="2">Belongs to the CheZ family.</text>
</comment>
<keyword evidence="7" id="KW-0378">Hydrolase</keyword>
<protein>
    <recommendedName>
        <fullName evidence="3">Protein phosphatase CheZ</fullName>
    </recommendedName>
    <alternativeName>
        <fullName evidence="9">Chemotaxis protein CheZ</fullName>
    </alternativeName>
</protein>